<dbReference type="RefSeq" id="XP_001743438.1">
    <property type="nucleotide sequence ID" value="XM_001743386.1"/>
</dbReference>
<keyword evidence="3" id="KW-1185">Reference proteome</keyword>
<feature type="compositionally biased region" description="Basic and acidic residues" evidence="1">
    <location>
        <begin position="161"/>
        <end position="171"/>
    </location>
</feature>
<dbReference type="InParanoid" id="A9USR9"/>
<dbReference type="Proteomes" id="UP000001357">
    <property type="component" value="Unassembled WGS sequence"/>
</dbReference>
<feature type="compositionally biased region" description="Basic and acidic residues" evidence="1">
    <location>
        <begin position="314"/>
        <end position="326"/>
    </location>
</feature>
<dbReference type="EMBL" id="CH991544">
    <property type="protein sequence ID" value="EDQ92152.1"/>
    <property type="molecule type" value="Genomic_DNA"/>
</dbReference>
<reference evidence="2 3" key="1">
    <citation type="journal article" date="2008" name="Nature">
        <title>The genome of the choanoflagellate Monosiga brevicollis and the origin of metazoans.</title>
        <authorList>
            <consortium name="JGI Sequencing"/>
            <person name="King N."/>
            <person name="Westbrook M.J."/>
            <person name="Young S.L."/>
            <person name="Kuo A."/>
            <person name="Abedin M."/>
            <person name="Chapman J."/>
            <person name="Fairclough S."/>
            <person name="Hellsten U."/>
            <person name="Isogai Y."/>
            <person name="Letunic I."/>
            <person name="Marr M."/>
            <person name="Pincus D."/>
            <person name="Putnam N."/>
            <person name="Rokas A."/>
            <person name="Wright K.J."/>
            <person name="Zuzow R."/>
            <person name="Dirks W."/>
            <person name="Good M."/>
            <person name="Goodstein D."/>
            <person name="Lemons D."/>
            <person name="Li W."/>
            <person name="Lyons J.B."/>
            <person name="Morris A."/>
            <person name="Nichols S."/>
            <person name="Richter D.J."/>
            <person name="Salamov A."/>
            <person name="Bork P."/>
            <person name="Lim W.A."/>
            <person name="Manning G."/>
            <person name="Miller W.T."/>
            <person name="McGinnis W."/>
            <person name="Shapiro H."/>
            <person name="Tjian R."/>
            <person name="Grigoriev I.V."/>
            <person name="Rokhsar D."/>
        </authorList>
    </citation>
    <scope>NUCLEOTIDE SEQUENCE [LARGE SCALE GENOMIC DNA]</scope>
    <source>
        <strain evidence="3">MX1 / ATCC 50154</strain>
    </source>
</reference>
<evidence type="ECO:0000313" key="2">
    <source>
        <dbReference type="EMBL" id="EDQ92152.1"/>
    </source>
</evidence>
<evidence type="ECO:0000256" key="1">
    <source>
        <dbReference type="SAM" id="MobiDB-lite"/>
    </source>
</evidence>
<organism evidence="2 3">
    <name type="scientific">Monosiga brevicollis</name>
    <name type="common">Choanoflagellate</name>
    <dbReference type="NCBI Taxonomy" id="81824"/>
    <lineage>
        <taxon>Eukaryota</taxon>
        <taxon>Choanoflagellata</taxon>
        <taxon>Craspedida</taxon>
        <taxon>Salpingoecidae</taxon>
        <taxon>Monosiga</taxon>
    </lineage>
</organism>
<feature type="region of interest" description="Disordered" evidence="1">
    <location>
        <begin position="1"/>
        <end position="23"/>
    </location>
</feature>
<protein>
    <submittedName>
        <fullName evidence="2">Uncharacterized protein</fullName>
    </submittedName>
</protein>
<accession>A9USR9</accession>
<feature type="compositionally biased region" description="Basic and acidic residues" evidence="1">
    <location>
        <begin position="374"/>
        <end position="385"/>
    </location>
</feature>
<feature type="compositionally biased region" description="Acidic residues" evidence="1">
    <location>
        <begin position="347"/>
        <end position="357"/>
    </location>
</feature>
<evidence type="ECO:0000313" key="3">
    <source>
        <dbReference type="Proteomes" id="UP000001357"/>
    </source>
</evidence>
<feature type="compositionally biased region" description="Basic and acidic residues" evidence="1">
    <location>
        <begin position="288"/>
        <end position="301"/>
    </location>
</feature>
<feature type="compositionally biased region" description="Polar residues" evidence="1">
    <location>
        <begin position="203"/>
        <end position="216"/>
    </location>
</feature>
<feature type="compositionally biased region" description="Polar residues" evidence="1">
    <location>
        <begin position="181"/>
        <end position="196"/>
    </location>
</feature>
<sequence>MAARPASLLRLRGQHREQDQPAAKLPRIEIPPTGPKLLFADHLSAQLAVVGFQCPVAVCEIRLIPLNVTVPKMTISGRTVPSVNVLTLQHSEFGVDGQVKPFMRTLGTLTFSDAVVAHPVDIPATDRIILSGNFEEITLIILGAPDGRALERLRCHEEEQRLLKQEPRRQSSEPAVVPTTLAPSSAMPKSQPSPSESLPKRTSPVQSVVLHSNNAVQHDGHMDEPMDETMNESMDEPKPTDETVKKSTDGPPKRHDEPLKNETEAESESENKAEPTAKEDDRGDDDGNERVDGDALMDEPRSGSIDKASPAEQPKPDHHRSKEEHSSIQLENKVAAENLGHSHMDSDVDAVSDDDDDVARGDNNEPPGAMPRDSSGHENATDNRASDSIITNTARVRPQVVCPGHVLYLYTATAASKHRAAICR</sequence>
<feature type="region of interest" description="Disordered" evidence="1">
    <location>
        <begin position="161"/>
        <end position="388"/>
    </location>
</feature>
<feature type="compositionally biased region" description="Acidic residues" evidence="1">
    <location>
        <begin position="225"/>
        <end position="234"/>
    </location>
</feature>
<feature type="compositionally biased region" description="Basic and acidic residues" evidence="1">
    <location>
        <begin position="235"/>
        <end position="281"/>
    </location>
</feature>
<dbReference type="KEGG" id="mbr:MONBRDRAFT_23016"/>
<proteinExistence type="predicted"/>
<dbReference type="AlphaFoldDB" id="A9USR9"/>
<name>A9USR9_MONBE</name>
<dbReference type="GeneID" id="5888295"/>
<gene>
    <name evidence="2" type="ORF">MONBRDRAFT_23016</name>
</gene>